<protein>
    <recommendedName>
        <fullName evidence="3">PIG-L family deacetylase</fullName>
    </recommendedName>
</protein>
<evidence type="ECO:0000313" key="2">
    <source>
        <dbReference type="Proteomes" id="UP000464754"/>
    </source>
</evidence>
<dbReference type="InterPro" id="IPR024078">
    <property type="entry name" value="LmbE-like_dom_sf"/>
</dbReference>
<dbReference type="Proteomes" id="UP000464754">
    <property type="component" value="Chromosome"/>
</dbReference>
<dbReference type="Pfam" id="PF02585">
    <property type="entry name" value="PIG-L"/>
    <property type="match status" value="1"/>
</dbReference>
<name>A0A6N4TP22_9FIRM</name>
<organism evidence="1 2">
    <name type="scientific">Amedibacterium intestinale</name>
    <dbReference type="NCBI Taxonomy" id="2583452"/>
    <lineage>
        <taxon>Bacteria</taxon>
        <taxon>Bacillati</taxon>
        <taxon>Bacillota</taxon>
        <taxon>Erysipelotrichia</taxon>
        <taxon>Erysipelotrichales</taxon>
        <taxon>Erysipelotrichaceae</taxon>
        <taxon>Amedibacterium</taxon>
    </lineage>
</organism>
<dbReference type="PANTHER" id="PTHR12993:SF11">
    <property type="entry name" value="N-ACETYLGLUCOSAMINYL-PHOSPHATIDYLINOSITOL DE-N-ACETYLASE"/>
    <property type="match status" value="1"/>
</dbReference>
<dbReference type="GO" id="GO:0000225">
    <property type="term" value="F:N-acetylglucosaminylphosphatidylinositol deacetylase activity"/>
    <property type="evidence" value="ECO:0007669"/>
    <property type="project" value="TreeGrafter"/>
</dbReference>
<sequence>MLLVVVLTSFYIFKLYPDKQIESQTNLQKIRLEKEKVENQHLKIDEEKISSIDNVMIVAHPDDETLWGGEQLLKENYLVICITNGDNKIRKKEFEKVMEETKDYGIILNYPDNPKGVKSDWKKEKASIKKDIDYILGYKKWNKIVTHNPEGEYGHIHHKMTNQIVTKECKKKDLTKNLYYFAHYYKKDELKSKGIVETLNEQEIRTKQNIMENMYPSQARAYHLFEHMIPYEKLITFQDWNSK</sequence>
<evidence type="ECO:0000313" key="1">
    <source>
        <dbReference type="EMBL" id="BBK23782.1"/>
    </source>
</evidence>
<dbReference type="PANTHER" id="PTHR12993">
    <property type="entry name" value="N-ACETYLGLUCOSAMINYL-PHOSPHATIDYLINOSITOL DE-N-ACETYLASE-RELATED"/>
    <property type="match status" value="1"/>
</dbReference>
<dbReference type="Gene3D" id="3.40.50.10320">
    <property type="entry name" value="LmbE-like"/>
    <property type="match status" value="1"/>
</dbReference>
<dbReference type="SUPFAM" id="SSF102588">
    <property type="entry name" value="LmbE-like"/>
    <property type="match status" value="1"/>
</dbReference>
<dbReference type="KEGG" id="aarg:Aargi30884_26850"/>
<dbReference type="EMBL" id="AP019695">
    <property type="protein sequence ID" value="BBK23782.1"/>
    <property type="molecule type" value="Genomic_DNA"/>
</dbReference>
<reference evidence="2" key="1">
    <citation type="submission" date="2019-05" db="EMBL/GenBank/DDBJ databases">
        <title>Complete genome sequencing of Absiella argi strain JCM 30884.</title>
        <authorList>
            <person name="Sakamoto M."/>
            <person name="Murakami T."/>
            <person name="Mori H."/>
        </authorList>
    </citation>
    <scope>NUCLEOTIDE SEQUENCE [LARGE SCALE GENOMIC DNA]</scope>
    <source>
        <strain evidence="2">JCM 30884</strain>
    </source>
</reference>
<proteinExistence type="predicted"/>
<accession>A0A6N4TP22</accession>
<dbReference type="AlphaFoldDB" id="A0A6N4TP22"/>
<keyword evidence="2" id="KW-1185">Reference proteome</keyword>
<evidence type="ECO:0008006" key="3">
    <source>
        <dbReference type="Google" id="ProtNLM"/>
    </source>
</evidence>
<dbReference type="InterPro" id="IPR003737">
    <property type="entry name" value="GlcNAc_PI_deacetylase-related"/>
</dbReference>
<gene>
    <name evidence="1" type="ORF">Aargi30884_26850</name>
</gene>